<dbReference type="RefSeq" id="WP_057756521.1">
    <property type="nucleotide sequence ID" value="NZ_JQBP01000010.1"/>
</dbReference>
<keyword evidence="2" id="KW-1185">Reference proteome</keyword>
<comment type="caution">
    <text evidence="1">The sequence shown here is derived from an EMBL/GenBank/DDBJ whole genome shotgun (WGS) entry which is preliminary data.</text>
</comment>
<accession>A0A0R2JB41</accession>
<name>A0A0R2JB41_9LACO</name>
<dbReference type="STRING" id="1616.IV73_GL000354"/>
<dbReference type="EMBL" id="JQBP01000010">
    <property type="protein sequence ID" value="KRN74462.1"/>
    <property type="molecule type" value="Genomic_DNA"/>
</dbReference>
<protein>
    <recommendedName>
        <fullName evidence="3">IpaB EvcA family protein</fullName>
    </recommendedName>
</protein>
<reference evidence="1 2" key="1">
    <citation type="journal article" date="2015" name="Genome Announc.">
        <title>Expanding the biotechnology potential of lactobacilli through comparative genomics of 213 strains and associated genera.</title>
        <authorList>
            <person name="Sun Z."/>
            <person name="Harris H.M."/>
            <person name="McCann A."/>
            <person name="Guo C."/>
            <person name="Argimon S."/>
            <person name="Zhang W."/>
            <person name="Yang X."/>
            <person name="Jeffery I.B."/>
            <person name="Cooney J.C."/>
            <person name="Kagawa T.F."/>
            <person name="Liu W."/>
            <person name="Song Y."/>
            <person name="Salvetti E."/>
            <person name="Wrobel A."/>
            <person name="Rasinkangas P."/>
            <person name="Parkhill J."/>
            <person name="Rea M.C."/>
            <person name="O'Sullivan O."/>
            <person name="Ritari J."/>
            <person name="Douillard F.P."/>
            <person name="Paul Ross R."/>
            <person name="Yang R."/>
            <person name="Briner A.E."/>
            <person name="Felis G.E."/>
            <person name="de Vos W.M."/>
            <person name="Barrangou R."/>
            <person name="Klaenhammer T.R."/>
            <person name="Caufield P.W."/>
            <person name="Cui Y."/>
            <person name="Zhang H."/>
            <person name="O'Toole P.W."/>
        </authorList>
    </citation>
    <scope>NUCLEOTIDE SEQUENCE [LARGE SCALE GENOMIC DNA]</scope>
    <source>
        <strain evidence="1 2">DSM 20593</strain>
    </source>
</reference>
<evidence type="ECO:0008006" key="3">
    <source>
        <dbReference type="Google" id="ProtNLM"/>
    </source>
</evidence>
<evidence type="ECO:0000313" key="1">
    <source>
        <dbReference type="EMBL" id="KRN74462.1"/>
    </source>
</evidence>
<dbReference type="Proteomes" id="UP000051655">
    <property type="component" value="Unassembled WGS sequence"/>
</dbReference>
<dbReference type="AlphaFoldDB" id="A0A0R2JB41"/>
<gene>
    <name evidence="1" type="ORF">IV73_GL000354</name>
</gene>
<dbReference type="PATRIC" id="fig|1616.3.peg.360"/>
<sequence>MSFSKATQDLLAQLNESYPGSVILRMSGKESGTILPDQVDTQMLGTRLMIEVTDQTAPDFVATREMLKMLLMLNGYPQVYYQLATEDGALDEQRVIMINYLSQAALHAIIYREQATHKQLTPEIISAYAAGVKATLTPEANDPEQKEAALRLLTLIDAGIFMYAAGDNSDLVSEYYQVNYPKAWQATQLILEQLVLDQIKTPATVGQAVQTLFKAFDAQMLDWNLPELGASEFATLTPSLTPQQLKAPVFETFGIRHVNYKMRSDDDDEAAVFVGELKSSGQNSFVLKAPGTNTAEFFKSIYALPAQDLFTKLQQPFTFDE</sequence>
<dbReference type="OrthoDB" id="2246846at2"/>
<evidence type="ECO:0000313" key="2">
    <source>
        <dbReference type="Proteomes" id="UP000051655"/>
    </source>
</evidence>
<proteinExistence type="predicted"/>
<organism evidence="1 2">
    <name type="scientific">Weissella kandleri</name>
    <dbReference type="NCBI Taxonomy" id="1616"/>
    <lineage>
        <taxon>Bacteria</taxon>
        <taxon>Bacillati</taxon>
        <taxon>Bacillota</taxon>
        <taxon>Bacilli</taxon>
        <taxon>Lactobacillales</taxon>
        <taxon>Lactobacillaceae</taxon>
        <taxon>Weissella</taxon>
    </lineage>
</organism>